<proteinExistence type="predicted"/>
<feature type="coiled-coil region" evidence="3">
    <location>
        <begin position="10"/>
        <end position="37"/>
    </location>
</feature>
<dbReference type="InterPro" id="IPR051309">
    <property type="entry name" value="ABCF_ATPase"/>
</dbReference>
<organism evidence="5 6">
    <name type="scientific">Bacteroides pyogenes JCM 6292</name>
    <dbReference type="NCBI Taxonomy" id="1235809"/>
    <lineage>
        <taxon>Bacteria</taxon>
        <taxon>Pseudomonadati</taxon>
        <taxon>Bacteroidota</taxon>
        <taxon>Bacteroidia</taxon>
        <taxon>Bacteroidales</taxon>
        <taxon>Bacteroidaceae</taxon>
        <taxon>Bacteroides</taxon>
    </lineage>
</organism>
<keyword evidence="2" id="KW-0067">ATP-binding</keyword>
<dbReference type="GO" id="GO:0005524">
    <property type="term" value="F:ATP binding"/>
    <property type="evidence" value="ECO:0007669"/>
    <property type="project" value="UniProtKB-KW"/>
</dbReference>
<dbReference type="GO" id="GO:0003677">
    <property type="term" value="F:DNA binding"/>
    <property type="evidence" value="ECO:0007669"/>
    <property type="project" value="InterPro"/>
</dbReference>
<feature type="domain" description="ABC transporter Uup C-terminal" evidence="4">
    <location>
        <begin position="8"/>
        <end position="74"/>
    </location>
</feature>
<evidence type="ECO:0000256" key="2">
    <source>
        <dbReference type="ARBA" id="ARBA00022840"/>
    </source>
</evidence>
<reference evidence="5 6" key="1">
    <citation type="journal article" date="2014" name="Genome Announc.">
        <title>Draft Genome Sequences of Three Strains of Bacteroides pyogenes Isolated from a Cat and Swine.</title>
        <authorList>
            <person name="Sakamoto M."/>
            <person name="Oshima K."/>
            <person name="Suda W."/>
            <person name="Kitamura K."/>
            <person name="Iida T."/>
            <person name="Hattori M."/>
            <person name="Ohkuma M."/>
        </authorList>
    </citation>
    <scope>NUCLEOTIDE SEQUENCE [LARGE SCALE GENOMIC DNA]</scope>
    <source>
        <strain evidence="5 6">JCM 6292</strain>
    </source>
</reference>
<dbReference type="InterPro" id="IPR037118">
    <property type="entry name" value="Val-tRNA_synth_C_sf"/>
</dbReference>
<evidence type="ECO:0000256" key="3">
    <source>
        <dbReference type="SAM" id="Coils"/>
    </source>
</evidence>
<comment type="caution">
    <text evidence="5">The sequence shown here is derived from an EMBL/GenBank/DDBJ whole genome shotgun (WGS) entry which is preliminary data.</text>
</comment>
<dbReference type="PANTHER" id="PTHR42855">
    <property type="entry name" value="ABC TRANSPORTER ATP-BINDING SUBUNIT"/>
    <property type="match status" value="1"/>
</dbReference>
<gene>
    <name evidence="5" type="ORF">JCM6292_232</name>
</gene>
<evidence type="ECO:0000259" key="4">
    <source>
        <dbReference type="Pfam" id="PF16326"/>
    </source>
</evidence>
<dbReference type="Gene3D" id="1.10.287.380">
    <property type="entry name" value="Valyl-tRNA synthetase, C-terminal domain"/>
    <property type="match status" value="1"/>
</dbReference>
<accession>W4P4S6</accession>
<dbReference type="InterPro" id="IPR032524">
    <property type="entry name" value="ABC_tran_C"/>
</dbReference>
<name>W4P4S6_9BACE</name>
<evidence type="ECO:0000313" key="5">
    <source>
        <dbReference type="EMBL" id="GAE14139.1"/>
    </source>
</evidence>
<evidence type="ECO:0000313" key="6">
    <source>
        <dbReference type="Proteomes" id="UP000018861"/>
    </source>
</evidence>
<protein>
    <submittedName>
        <fullName evidence="5">ATPase components of ABC transporters with duplicated ATPase domains</fullName>
    </submittedName>
</protein>
<dbReference type="AlphaFoldDB" id="W4P4S6"/>
<dbReference type="PANTHER" id="PTHR42855:SF1">
    <property type="entry name" value="ABC TRANSPORTER DOMAIN-CONTAINING PROTEIN"/>
    <property type="match status" value="1"/>
</dbReference>
<dbReference type="Pfam" id="PF16326">
    <property type="entry name" value="ABC_tran_CTD"/>
    <property type="match status" value="1"/>
</dbReference>
<evidence type="ECO:0000256" key="1">
    <source>
        <dbReference type="ARBA" id="ARBA00022741"/>
    </source>
</evidence>
<sequence length="77" mass="9156">MRLNDKRKMSFKEKREFEQIEKEIARLETEKAQIEEQLCSGTLSVGELTEKSKRLPEVNELIDEKTMRWLELSELAD</sequence>
<keyword evidence="1" id="KW-0547">Nucleotide-binding</keyword>
<keyword evidence="3" id="KW-0175">Coiled coil</keyword>
<dbReference type="EMBL" id="BAIQ01000001">
    <property type="protein sequence ID" value="GAE14139.1"/>
    <property type="molecule type" value="Genomic_DNA"/>
</dbReference>
<dbReference type="Proteomes" id="UP000018861">
    <property type="component" value="Unassembled WGS sequence"/>
</dbReference>